<keyword evidence="4" id="KW-0732">Signal</keyword>
<evidence type="ECO:0000313" key="10">
    <source>
        <dbReference type="Proteomes" id="UP000240400"/>
    </source>
</evidence>
<dbReference type="Pfam" id="PF00746">
    <property type="entry name" value="Gram_pos_anchor"/>
    <property type="match status" value="1"/>
</dbReference>
<evidence type="ECO:0000259" key="8">
    <source>
        <dbReference type="PROSITE" id="PS50847"/>
    </source>
</evidence>
<evidence type="ECO:0000313" key="9">
    <source>
        <dbReference type="EMBL" id="PTK34477.1"/>
    </source>
</evidence>
<feature type="compositionally biased region" description="Polar residues" evidence="6">
    <location>
        <begin position="33"/>
        <end position="68"/>
    </location>
</feature>
<evidence type="ECO:0000256" key="4">
    <source>
        <dbReference type="ARBA" id="ARBA00022729"/>
    </source>
</evidence>
<evidence type="ECO:0000256" key="1">
    <source>
        <dbReference type="ARBA" id="ARBA00004168"/>
    </source>
</evidence>
<dbReference type="InterPro" id="IPR019931">
    <property type="entry name" value="LPXTG_anchor"/>
</dbReference>
<dbReference type="Proteomes" id="UP000240400">
    <property type="component" value="Unassembled WGS sequence"/>
</dbReference>
<comment type="subcellular location">
    <subcellularLocation>
        <location evidence="1">Secreted</location>
        <location evidence="1">Cell wall</location>
        <topology evidence="1">Peptidoglycan-anchor</topology>
    </subcellularLocation>
</comment>
<feature type="non-terminal residue" evidence="9">
    <location>
        <position position="1"/>
    </location>
</feature>
<keyword evidence="7" id="KW-1133">Transmembrane helix</keyword>
<evidence type="ECO:0000256" key="5">
    <source>
        <dbReference type="ARBA" id="ARBA00023088"/>
    </source>
</evidence>
<dbReference type="RefSeq" id="WP_142402207.1">
    <property type="nucleotide sequence ID" value="NZ_PZHR01001255.1"/>
</dbReference>
<feature type="domain" description="Gram-positive cocci surface proteins LPxTG" evidence="8">
    <location>
        <begin position="58"/>
        <end position="91"/>
    </location>
</feature>
<gene>
    <name evidence="9" type="ORF">BUZ61_19855</name>
</gene>
<keyword evidence="7" id="KW-0812">Transmembrane</keyword>
<sequence>KDNNASDESTNEHQDTTRTSDRHMYQNDEERSSQTSNNPTTRTTHPEQTVSSKQQKALPNTGQSQSNSILVGGLATLIGVAFLVSSRRRKN</sequence>
<organism evidence="9 10">
    <name type="scientific">Staphylococcus nepalensis</name>
    <dbReference type="NCBI Taxonomy" id="214473"/>
    <lineage>
        <taxon>Bacteria</taxon>
        <taxon>Bacillati</taxon>
        <taxon>Bacillota</taxon>
        <taxon>Bacilli</taxon>
        <taxon>Bacillales</taxon>
        <taxon>Staphylococcaceae</taxon>
        <taxon>Staphylococcus</taxon>
    </lineage>
</organism>
<keyword evidence="3" id="KW-0964">Secreted</keyword>
<dbReference type="AlphaFoldDB" id="A0A2T4RXL3"/>
<proteinExistence type="predicted"/>
<keyword evidence="5" id="KW-0572">Peptidoglycan-anchor</keyword>
<feature type="compositionally biased region" description="Basic and acidic residues" evidence="6">
    <location>
        <begin position="1"/>
        <end position="32"/>
    </location>
</feature>
<evidence type="ECO:0000256" key="3">
    <source>
        <dbReference type="ARBA" id="ARBA00022525"/>
    </source>
</evidence>
<dbReference type="PROSITE" id="PS50847">
    <property type="entry name" value="GRAM_POS_ANCHORING"/>
    <property type="match status" value="1"/>
</dbReference>
<evidence type="ECO:0000256" key="7">
    <source>
        <dbReference type="SAM" id="Phobius"/>
    </source>
</evidence>
<reference evidence="9 10" key="1">
    <citation type="journal article" date="2016" name="Front. Microbiol.">
        <title>Comprehensive Phylogenetic Analysis of Bovine Non-aureus Staphylococci Species Based on Whole-Genome Sequencing.</title>
        <authorList>
            <person name="Naushad S."/>
            <person name="Barkema H.W."/>
            <person name="Luby C."/>
            <person name="Condas L.A."/>
            <person name="Nobrega D.B."/>
            <person name="Carson D.A."/>
            <person name="De Buck J."/>
        </authorList>
    </citation>
    <scope>NUCLEOTIDE SEQUENCE [LARGE SCALE GENOMIC DNA]</scope>
    <source>
        <strain evidence="9 10">SNUC 4337</strain>
    </source>
</reference>
<feature type="region of interest" description="Disordered" evidence="6">
    <location>
        <begin position="1"/>
        <end position="68"/>
    </location>
</feature>
<feature type="transmembrane region" description="Helical" evidence="7">
    <location>
        <begin position="68"/>
        <end position="85"/>
    </location>
</feature>
<dbReference type="NCBIfam" id="TIGR01167">
    <property type="entry name" value="LPXTG_anchor"/>
    <property type="match status" value="1"/>
</dbReference>
<dbReference type="EMBL" id="PZHR01001255">
    <property type="protein sequence ID" value="PTK34477.1"/>
    <property type="molecule type" value="Genomic_DNA"/>
</dbReference>
<keyword evidence="2" id="KW-0134">Cell wall</keyword>
<evidence type="ECO:0000256" key="6">
    <source>
        <dbReference type="SAM" id="MobiDB-lite"/>
    </source>
</evidence>
<keyword evidence="7" id="KW-0472">Membrane</keyword>
<evidence type="ECO:0000256" key="2">
    <source>
        <dbReference type="ARBA" id="ARBA00022512"/>
    </source>
</evidence>
<accession>A0A2T4RXL3</accession>
<protein>
    <recommendedName>
        <fullName evidence="8">Gram-positive cocci surface proteins LPxTG domain-containing protein</fullName>
    </recommendedName>
</protein>
<comment type="caution">
    <text evidence="9">The sequence shown here is derived from an EMBL/GenBank/DDBJ whole genome shotgun (WGS) entry which is preliminary data.</text>
</comment>
<name>A0A2T4RXL3_9STAP</name>